<gene>
    <name evidence="7" type="ORF">CSSPJE1EN2_LOCUS2157</name>
</gene>
<evidence type="ECO:0000256" key="5">
    <source>
        <dbReference type="SAM" id="SignalP"/>
    </source>
</evidence>
<feature type="signal peptide" evidence="5">
    <location>
        <begin position="1"/>
        <end position="23"/>
    </location>
</feature>
<evidence type="ECO:0000259" key="6">
    <source>
        <dbReference type="PROSITE" id="PS50011"/>
    </source>
</evidence>
<dbReference type="Pfam" id="PF00069">
    <property type="entry name" value="Pkinase"/>
    <property type="match status" value="1"/>
</dbReference>
<evidence type="ECO:0000256" key="3">
    <source>
        <dbReference type="ARBA" id="ARBA00022777"/>
    </source>
</evidence>
<dbReference type="EMBL" id="OZ023711">
    <property type="protein sequence ID" value="CAK9859162.1"/>
    <property type="molecule type" value="Genomic_DNA"/>
</dbReference>
<keyword evidence="1" id="KW-0808">Transferase</keyword>
<dbReference type="InterPro" id="IPR052059">
    <property type="entry name" value="CR_Ser/Thr_kinase"/>
</dbReference>
<dbReference type="InterPro" id="IPR000719">
    <property type="entry name" value="Prot_kinase_dom"/>
</dbReference>
<dbReference type="PROSITE" id="PS50011">
    <property type="entry name" value="PROTEIN_KINASE_DOM"/>
    <property type="match status" value="1"/>
</dbReference>
<accession>A0ABP1A9E3</accession>
<dbReference type="PANTHER" id="PTHR47973">
    <property type="entry name" value="CYSTEINE-RICH RECEPTOR-LIKE PROTEIN KINASE 3"/>
    <property type="match status" value="1"/>
</dbReference>
<evidence type="ECO:0000256" key="4">
    <source>
        <dbReference type="ARBA" id="ARBA00022840"/>
    </source>
</evidence>
<dbReference type="SMART" id="SM00220">
    <property type="entry name" value="S_TKc"/>
    <property type="match status" value="1"/>
</dbReference>
<feature type="chain" id="PRO_5045871145" description="Protein kinase domain-containing protein" evidence="5">
    <location>
        <begin position="24"/>
        <end position="288"/>
    </location>
</feature>
<keyword evidence="2" id="KW-0547">Nucleotide-binding</keyword>
<evidence type="ECO:0000313" key="7">
    <source>
        <dbReference type="EMBL" id="CAK9859162.1"/>
    </source>
</evidence>
<dbReference type="Gene3D" id="1.10.510.10">
    <property type="entry name" value="Transferase(Phosphotransferase) domain 1"/>
    <property type="match status" value="1"/>
</dbReference>
<evidence type="ECO:0000256" key="1">
    <source>
        <dbReference type="ARBA" id="ARBA00022679"/>
    </source>
</evidence>
<dbReference type="InterPro" id="IPR008271">
    <property type="entry name" value="Ser/Thr_kinase_AS"/>
</dbReference>
<evidence type="ECO:0000313" key="8">
    <source>
        <dbReference type="Proteomes" id="UP001497522"/>
    </source>
</evidence>
<reference evidence="7" key="1">
    <citation type="submission" date="2024-03" db="EMBL/GenBank/DDBJ databases">
        <authorList>
            <consortium name="ELIXIR-Norway"/>
            <consortium name="Elixir Norway"/>
        </authorList>
    </citation>
    <scope>NUCLEOTIDE SEQUENCE</scope>
</reference>
<sequence>MSQALMFFLLLFVTAFAFKAGVALNLLTAGEGANKTLLTWKQRTRIILQVAEGLEYLHDKCHPTIIHRDVKSNNILLTNKLEAKVADFGLSKLRAIEQRNTPTHITTVVKGTPGYLDPEYQENGMLTNKSDVYAFGIVIMEILTGQNHLYIAHRVITSWRSNQIHELEDQNMEGAFDPKEFSKLVELSLFCVMKKGSERPSMTQVVQMLQEFRLDQFSIKSSKGHESNNDHLIYVRPTIPLEYSFGSNSTSNVIDATSPLNLSMSNSLSTGSYIVTVLDHSLIMRSSP</sequence>
<proteinExistence type="predicted"/>
<keyword evidence="4" id="KW-0067">ATP-binding</keyword>
<evidence type="ECO:0000256" key="2">
    <source>
        <dbReference type="ARBA" id="ARBA00022741"/>
    </source>
</evidence>
<dbReference type="Proteomes" id="UP001497522">
    <property type="component" value="Chromosome 10"/>
</dbReference>
<feature type="domain" description="Protein kinase" evidence="6">
    <location>
        <begin position="1"/>
        <end position="213"/>
    </location>
</feature>
<dbReference type="PROSITE" id="PS00108">
    <property type="entry name" value="PROTEIN_KINASE_ST"/>
    <property type="match status" value="1"/>
</dbReference>
<keyword evidence="5" id="KW-0732">Signal</keyword>
<dbReference type="SUPFAM" id="SSF56112">
    <property type="entry name" value="Protein kinase-like (PK-like)"/>
    <property type="match status" value="1"/>
</dbReference>
<keyword evidence="3" id="KW-0418">Kinase</keyword>
<organism evidence="7 8">
    <name type="scientific">Sphagnum jensenii</name>
    <dbReference type="NCBI Taxonomy" id="128206"/>
    <lineage>
        <taxon>Eukaryota</taxon>
        <taxon>Viridiplantae</taxon>
        <taxon>Streptophyta</taxon>
        <taxon>Embryophyta</taxon>
        <taxon>Bryophyta</taxon>
        <taxon>Sphagnophytina</taxon>
        <taxon>Sphagnopsida</taxon>
        <taxon>Sphagnales</taxon>
        <taxon>Sphagnaceae</taxon>
        <taxon>Sphagnum</taxon>
    </lineage>
</organism>
<name>A0ABP1A9E3_9BRYO</name>
<protein>
    <recommendedName>
        <fullName evidence="6">Protein kinase domain-containing protein</fullName>
    </recommendedName>
</protein>
<dbReference type="InterPro" id="IPR011009">
    <property type="entry name" value="Kinase-like_dom_sf"/>
</dbReference>
<keyword evidence="8" id="KW-1185">Reference proteome</keyword>